<sequence length="458" mass="51713">MSAEVSTQPKKQRTKASRKSKQSWRKNIDLTAVETGLDETRQELIKSGQLIQDQKDDSLFALDTIPEKKTVQQKKTKVLYIDSILQSTSKITVPGKQQDTSSEQKQQKQIINQDKKIKKLIKKLEENPNSVAESKRDKKQTKRPRKYDIWSEQAPVASQSKFMVDAVAEHLSKKPKIPQSSIEARNIISPAVILPDPGMSYLPREKDRIDLVKKAAKIISVENSLVKKDESSVRKFKGNDENSVLLERSKVILSEIDNKESEPISSTDKTSKKNRKDSAAAQPAPSHSDEAADNEDDANTVVGDSDQDTGDSDDDDEDDSASDKDLVSSKKPTIRKTQLQRRKEDKLKKKIKTIAGRKTRKIKSRQFMKINKITAEFENELKEKEAARAAKNEIIKQKSLLPKKKIGRYRIKDAEIAVKLGDEVTGSLRTLQTESNLFAEAFSGIQRRNLVEPRIPVK</sequence>
<evidence type="ECO:0000313" key="7">
    <source>
        <dbReference type="EMBL" id="OMJ07546.1"/>
    </source>
</evidence>
<feature type="region of interest" description="Disordered" evidence="6">
    <location>
        <begin position="255"/>
        <end position="351"/>
    </location>
</feature>
<dbReference type="PANTHER" id="PTHR14211:SF7">
    <property type="entry name" value="RIBOSOME BIOGENESIS PROTEIN NOP53"/>
    <property type="match status" value="1"/>
</dbReference>
<dbReference type="STRING" id="133412.A0A1R1WYT6"/>
<evidence type="ECO:0000256" key="1">
    <source>
        <dbReference type="ARBA" id="ARBA00008838"/>
    </source>
</evidence>
<evidence type="ECO:0000313" key="8">
    <source>
        <dbReference type="Proteomes" id="UP000187283"/>
    </source>
</evidence>
<feature type="compositionally biased region" description="Acidic residues" evidence="6">
    <location>
        <begin position="305"/>
        <end position="320"/>
    </location>
</feature>
<dbReference type="GO" id="GO:0005730">
    <property type="term" value="C:nucleolus"/>
    <property type="evidence" value="ECO:0007669"/>
    <property type="project" value="UniProtKB-SubCell"/>
</dbReference>
<feature type="region of interest" description="Disordered" evidence="6">
    <location>
        <begin position="1"/>
        <end position="25"/>
    </location>
</feature>
<keyword evidence="4 5" id="KW-0539">Nucleus</keyword>
<dbReference type="Pfam" id="PF07767">
    <property type="entry name" value="Nop53"/>
    <property type="match status" value="1"/>
</dbReference>
<organism evidence="7 8">
    <name type="scientific">Smittium culicis</name>
    <dbReference type="NCBI Taxonomy" id="133412"/>
    <lineage>
        <taxon>Eukaryota</taxon>
        <taxon>Fungi</taxon>
        <taxon>Fungi incertae sedis</taxon>
        <taxon>Zoopagomycota</taxon>
        <taxon>Kickxellomycotina</taxon>
        <taxon>Harpellomycetes</taxon>
        <taxon>Harpellales</taxon>
        <taxon>Legeriomycetaceae</taxon>
        <taxon>Smittium</taxon>
    </lineage>
</organism>
<dbReference type="Proteomes" id="UP000187283">
    <property type="component" value="Unassembled WGS sequence"/>
</dbReference>
<feature type="compositionally biased region" description="Polar residues" evidence="6">
    <location>
        <begin position="90"/>
        <end position="103"/>
    </location>
</feature>
<dbReference type="AlphaFoldDB" id="A0A1R1WYT6"/>
<evidence type="ECO:0000256" key="4">
    <source>
        <dbReference type="ARBA" id="ARBA00023242"/>
    </source>
</evidence>
<keyword evidence="8" id="KW-1185">Reference proteome</keyword>
<dbReference type="PIRSF" id="PIRSF017302">
    <property type="entry name" value="Gltscr2"/>
    <property type="match status" value="1"/>
</dbReference>
<proteinExistence type="inferred from homology"/>
<feature type="region of interest" description="Disordered" evidence="6">
    <location>
        <begin position="90"/>
        <end position="151"/>
    </location>
</feature>
<evidence type="ECO:0000256" key="3">
    <source>
        <dbReference type="ARBA" id="ARBA00022517"/>
    </source>
</evidence>
<dbReference type="EMBL" id="LSSN01006029">
    <property type="protein sequence ID" value="OMJ07546.1"/>
    <property type="molecule type" value="Genomic_DNA"/>
</dbReference>
<dbReference type="GO" id="GO:0006364">
    <property type="term" value="P:rRNA processing"/>
    <property type="evidence" value="ECO:0007669"/>
    <property type="project" value="TreeGrafter"/>
</dbReference>
<comment type="function">
    <text evidence="5">May play a role in ribosome biogenesis.</text>
</comment>
<dbReference type="GO" id="GO:0008097">
    <property type="term" value="F:5S rRNA binding"/>
    <property type="evidence" value="ECO:0007669"/>
    <property type="project" value="TreeGrafter"/>
</dbReference>
<comment type="subcellular location">
    <subcellularLocation>
        <location evidence="5">Nucleus</location>
        <location evidence="5">Nucleolus</location>
    </subcellularLocation>
    <subcellularLocation>
        <location evidence="5">Nucleus</location>
        <location evidence="5">Nucleoplasm</location>
    </subcellularLocation>
</comment>
<reference evidence="7 8" key="1">
    <citation type="submission" date="2017-01" db="EMBL/GenBank/DDBJ databases">
        <authorList>
            <person name="Mah S.A."/>
            <person name="Swanson W.J."/>
            <person name="Moy G.W."/>
            <person name="Vacquier V.D."/>
        </authorList>
    </citation>
    <scope>NUCLEOTIDE SEQUENCE [LARGE SCALE GENOMIC DNA]</scope>
    <source>
        <strain evidence="7 8">GSMNP</strain>
    </source>
</reference>
<evidence type="ECO:0000256" key="6">
    <source>
        <dbReference type="SAM" id="MobiDB-lite"/>
    </source>
</evidence>
<feature type="compositionally biased region" description="Basic residues" evidence="6">
    <location>
        <begin position="10"/>
        <end position="24"/>
    </location>
</feature>
<comment type="caution">
    <text evidence="7">The sequence shown here is derived from an EMBL/GenBank/DDBJ whole genome shotgun (WGS) entry which is preliminary data.</text>
</comment>
<accession>A0A1R1WYT6</accession>
<comment type="similarity">
    <text evidence="1 5">Belongs to the NOP53 family.</text>
</comment>
<dbReference type="OrthoDB" id="5072at2759"/>
<evidence type="ECO:0000256" key="2">
    <source>
        <dbReference type="ARBA" id="ARBA00018339"/>
    </source>
</evidence>
<name>A0A1R1WYT6_9FUNG</name>
<protein>
    <recommendedName>
        <fullName evidence="2 5">Ribosome biogenesis protein NOP53</fullName>
    </recommendedName>
</protein>
<keyword evidence="3 5" id="KW-0690">Ribosome biogenesis</keyword>
<dbReference type="PANTHER" id="PTHR14211">
    <property type="entry name" value="GLIOMA SUPPRESSOR CANDIDATE REGION GENE 2"/>
    <property type="match status" value="1"/>
</dbReference>
<dbReference type="GO" id="GO:0005654">
    <property type="term" value="C:nucleoplasm"/>
    <property type="evidence" value="ECO:0007669"/>
    <property type="project" value="UniProtKB-SubCell"/>
</dbReference>
<evidence type="ECO:0000256" key="5">
    <source>
        <dbReference type="PIRNR" id="PIRNR017302"/>
    </source>
</evidence>
<dbReference type="InterPro" id="IPR011687">
    <property type="entry name" value="Nop53/GLTSCR2"/>
</dbReference>
<gene>
    <name evidence="7" type="ORF">AYI70_g12107</name>
</gene>
<dbReference type="GO" id="GO:0000027">
    <property type="term" value="P:ribosomal large subunit assembly"/>
    <property type="evidence" value="ECO:0007669"/>
    <property type="project" value="UniProtKB-UniRule"/>
</dbReference>